<proteinExistence type="predicted"/>
<dbReference type="EMBL" id="VSRR010096056">
    <property type="protein sequence ID" value="MPC93784.1"/>
    <property type="molecule type" value="Genomic_DNA"/>
</dbReference>
<gene>
    <name evidence="2" type="ORF">E2C01_088926</name>
</gene>
<organism evidence="2 3">
    <name type="scientific">Portunus trituberculatus</name>
    <name type="common">Swimming crab</name>
    <name type="synonym">Neptunus trituberculatus</name>
    <dbReference type="NCBI Taxonomy" id="210409"/>
    <lineage>
        <taxon>Eukaryota</taxon>
        <taxon>Metazoa</taxon>
        <taxon>Ecdysozoa</taxon>
        <taxon>Arthropoda</taxon>
        <taxon>Crustacea</taxon>
        <taxon>Multicrustacea</taxon>
        <taxon>Malacostraca</taxon>
        <taxon>Eumalacostraca</taxon>
        <taxon>Eucarida</taxon>
        <taxon>Decapoda</taxon>
        <taxon>Pleocyemata</taxon>
        <taxon>Brachyura</taxon>
        <taxon>Eubrachyura</taxon>
        <taxon>Portunoidea</taxon>
        <taxon>Portunidae</taxon>
        <taxon>Portuninae</taxon>
        <taxon>Portunus</taxon>
    </lineage>
</organism>
<reference evidence="2 3" key="1">
    <citation type="submission" date="2019-05" db="EMBL/GenBank/DDBJ databases">
        <title>Another draft genome of Portunus trituberculatus and its Hox gene families provides insights of decapod evolution.</title>
        <authorList>
            <person name="Jeong J.-H."/>
            <person name="Song I."/>
            <person name="Kim S."/>
            <person name="Choi T."/>
            <person name="Kim D."/>
            <person name="Ryu S."/>
            <person name="Kim W."/>
        </authorList>
    </citation>
    <scope>NUCLEOTIDE SEQUENCE [LARGE SCALE GENOMIC DNA]</scope>
    <source>
        <tissue evidence="2">Muscle</tissue>
    </source>
</reference>
<dbReference type="AlphaFoldDB" id="A0A5B7JN70"/>
<feature type="compositionally biased region" description="Low complexity" evidence="1">
    <location>
        <begin position="60"/>
        <end position="77"/>
    </location>
</feature>
<feature type="compositionally biased region" description="Polar residues" evidence="1">
    <location>
        <begin position="49"/>
        <end position="59"/>
    </location>
</feature>
<name>A0A5B7JN70_PORTR</name>
<accession>A0A5B7JN70</accession>
<keyword evidence="3" id="KW-1185">Reference proteome</keyword>
<protein>
    <submittedName>
        <fullName evidence="2">Uncharacterized protein</fullName>
    </submittedName>
</protein>
<dbReference type="Proteomes" id="UP000324222">
    <property type="component" value="Unassembled WGS sequence"/>
</dbReference>
<sequence>MAWARRSLAYPGRRQDVPSCIRTIVSVHNHKAGSGTPDPRTHRAAPQGSGHSPQRTSTLPRRATPSHATPRAAAAAAEWQSGGVVSEEGPVQDGEAVKAGAAVRRAVGTFINMTERRPASCPSRAVPHTNDLPCVGCVVAQQVATKWYRAGGGRSSKTLSCPVVSMSFAAGGQARRTDV</sequence>
<evidence type="ECO:0000256" key="1">
    <source>
        <dbReference type="SAM" id="MobiDB-lite"/>
    </source>
</evidence>
<feature type="region of interest" description="Disordered" evidence="1">
    <location>
        <begin position="29"/>
        <end position="89"/>
    </location>
</feature>
<evidence type="ECO:0000313" key="2">
    <source>
        <dbReference type="EMBL" id="MPC93784.1"/>
    </source>
</evidence>
<comment type="caution">
    <text evidence="2">The sequence shown here is derived from an EMBL/GenBank/DDBJ whole genome shotgun (WGS) entry which is preliminary data.</text>
</comment>
<evidence type="ECO:0000313" key="3">
    <source>
        <dbReference type="Proteomes" id="UP000324222"/>
    </source>
</evidence>